<evidence type="ECO:0000313" key="5">
    <source>
        <dbReference type="Proteomes" id="UP000316270"/>
    </source>
</evidence>
<name>A0A517L7R2_9PEZI</name>
<evidence type="ECO:0000256" key="2">
    <source>
        <dbReference type="SAM" id="MobiDB-lite"/>
    </source>
</evidence>
<dbReference type="OrthoDB" id="1057137at2759"/>
<proteinExistence type="predicted"/>
<protein>
    <recommendedName>
        <fullName evidence="3">AD domain-containing protein</fullName>
    </recommendedName>
</protein>
<feature type="compositionally biased region" description="Polar residues" evidence="2">
    <location>
        <begin position="287"/>
        <end position="297"/>
    </location>
</feature>
<dbReference type="Pfam" id="PF09793">
    <property type="entry name" value="AD"/>
    <property type="match status" value="1"/>
</dbReference>
<gene>
    <name evidence="4" type="ORF">FKW77_007795</name>
</gene>
<evidence type="ECO:0000256" key="1">
    <source>
        <dbReference type="SAM" id="Coils"/>
    </source>
</evidence>
<sequence>MAETKKQAGGGRVATPNPKPGSQSVDVEALSKAVGARIKVTTSVPGIIVDGTLFSLCKTTSLLAIKDVNSPPAPPTPSSSAPANYHLVSLVNITAFEILQAAGEGEKEQTIPALTKAENDAFSSREAQAIREAKKWESTRGKGVSKEAQDIHDHIMRTLPTRWNNQQIIINDAVVLEPPYKVENCKAPKEKSAALQQIKKVVEGYWNKRQPQTKGAQNNRGPAPSKLNISPSQIGLPFPPDIGSLLDPLKHAKDIRHRFVFPAVILSSLCRLKTKRPNSRPIINGEHPSSSSTSPNGQGKPKLSWGTRMRLQNGALAKENQELRDKVKSQEETIAHLRAMLAKQEAGLQIGDTDRVTPAKQEASLQVEATNKVTLLTLPVEIRLHIYDLLLIGRYRFDPAQPLWIPLHMHGVEKRMKINTDRPHGAKKYLEPAILRTCKQINQEATPILYGKNLFDLTPRDFTHLVKRAGIANISLIKSLAIHISFPFKVQDYFRMIQLLASRVRSLRHLEVRFHTTPNYGRPGFHRRGHGDNPELVRALTQIRNLNSLLIEGDYAKTWPEYLQRTMGVAVTSYRGLRYEMTHGSDSLNGPSEHQRKIEAKYEAQFESFQEGCSGLAP</sequence>
<accession>A0A517L7R2</accession>
<feature type="compositionally biased region" description="Polar residues" evidence="2">
    <location>
        <begin position="209"/>
        <end position="220"/>
    </location>
</feature>
<evidence type="ECO:0000313" key="4">
    <source>
        <dbReference type="EMBL" id="QDS71666.1"/>
    </source>
</evidence>
<dbReference type="STRING" id="50376.A0A517L7R2"/>
<keyword evidence="5" id="KW-1185">Reference proteome</keyword>
<feature type="region of interest" description="Disordered" evidence="2">
    <location>
        <begin position="276"/>
        <end position="305"/>
    </location>
</feature>
<dbReference type="SMART" id="SM00995">
    <property type="entry name" value="AD"/>
    <property type="match status" value="1"/>
</dbReference>
<dbReference type="InterPro" id="IPR019181">
    <property type="entry name" value="LSM12_ABD"/>
</dbReference>
<dbReference type="InterPro" id="IPR047574">
    <property type="entry name" value="AD"/>
</dbReference>
<dbReference type="Proteomes" id="UP000316270">
    <property type="component" value="Chromosome 6"/>
</dbReference>
<dbReference type="PROSITE" id="PS52001">
    <property type="entry name" value="AD"/>
    <property type="match status" value="1"/>
</dbReference>
<organism evidence="4 5">
    <name type="scientific">Venturia effusa</name>
    <dbReference type="NCBI Taxonomy" id="50376"/>
    <lineage>
        <taxon>Eukaryota</taxon>
        <taxon>Fungi</taxon>
        <taxon>Dikarya</taxon>
        <taxon>Ascomycota</taxon>
        <taxon>Pezizomycotina</taxon>
        <taxon>Dothideomycetes</taxon>
        <taxon>Pleosporomycetidae</taxon>
        <taxon>Venturiales</taxon>
        <taxon>Venturiaceae</taxon>
        <taxon>Venturia</taxon>
    </lineage>
</organism>
<feature type="region of interest" description="Disordered" evidence="2">
    <location>
        <begin position="1"/>
        <end position="25"/>
    </location>
</feature>
<keyword evidence="1" id="KW-0175">Coiled coil</keyword>
<evidence type="ECO:0000259" key="3">
    <source>
        <dbReference type="PROSITE" id="PS52001"/>
    </source>
</evidence>
<dbReference type="InterPro" id="IPR039683">
    <property type="entry name" value="Lsm12-like"/>
</dbReference>
<dbReference type="PANTHER" id="PTHR13542">
    <property type="entry name" value="LSM12 HOMOLOG"/>
    <property type="match status" value="1"/>
</dbReference>
<feature type="domain" description="AD" evidence="3">
    <location>
        <begin position="115"/>
        <end position="210"/>
    </location>
</feature>
<feature type="coiled-coil region" evidence="1">
    <location>
        <begin position="313"/>
        <end position="340"/>
    </location>
</feature>
<dbReference type="EMBL" id="CP042190">
    <property type="protein sequence ID" value="QDS71666.1"/>
    <property type="molecule type" value="Genomic_DNA"/>
</dbReference>
<feature type="region of interest" description="Disordered" evidence="2">
    <location>
        <begin position="205"/>
        <end position="232"/>
    </location>
</feature>
<dbReference type="AlphaFoldDB" id="A0A517L7R2"/>
<reference evidence="4 5" key="1">
    <citation type="submission" date="2019-07" db="EMBL/GenBank/DDBJ databases">
        <title>Finished genome of Venturia effusa.</title>
        <authorList>
            <person name="Young C.A."/>
            <person name="Cox M.P."/>
            <person name="Ganley A.R.D."/>
            <person name="David W.J."/>
        </authorList>
    </citation>
    <scope>NUCLEOTIDE SEQUENCE [LARGE SCALE GENOMIC DNA]</scope>
    <source>
        <strain evidence="5">albino</strain>
    </source>
</reference>